<dbReference type="AlphaFoldDB" id="A0A9P1IXX1"/>
<sequence>MHSIFYILLVSSVYGQYYNPALINSALNSGRTQTVLVPVYSPTMSMASGYGGMTGATYGMTGGYGMGMQAYPYGMMYPGYGSSAMGCCGGGGGVGMGGESNARKFLRGATDGFLMGSLGMLTGKK</sequence>
<organism evidence="2 3">
    <name type="scientific">Caenorhabditis angaria</name>
    <dbReference type="NCBI Taxonomy" id="860376"/>
    <lineage>
        <taxon>Eukaryota</taxon>
        <taxon>Metazoa</taxon>
        <taxon>Ecdysozoa</taxon>
        <taxon>Nematoda</taxon>
        <taxon>Chromadorea</taxon>
        <taxon>Rhabditida</taxon>
        <taxon>Rhabditina</taxon>
        <taxon>Rhabditomorpha</taxon>
        <taxon>Rhabditoidea</taxon>
        <taxon>Rhabditidae</taxon>
        <taxon>Peloderinae</taxon>
        <taxon>Caenorhabditis</taxon>
    </lineage>
</organism>
<reference evidence="2" key="1">
    <citation type="submission" date="2022-11" db="EMBL/GenBank/DDBJ databases">
        <authorList>
            <person name="Kikuchi T."/>
        </authorList>
    </citation>
    <scope>NUCLEOTIDE SEQUENCE</scope>
    <source>
        <strain evidence="2">PS1010</strain>
    </source>
</reference>
<feature type="signal peptide" evidence="1">
    <location>
        <begin position="1"/>
        <end position="15"/>
    </location>
</feature>
<accession>A0A9P1IXX1</accession>
<dbReference type="Proteomes" id="UP001152747">
    <property type="component" value="Unassembled WGS sequence"/>
</dbReference>
<evidence type="ECO:0000313" key="3">
    <source>
        <dbReference type="Proteomes" id="UP001152747"/>
    </source>
</evidence>
<dbReference type="OrthoDB" id="5864989at2759"/>
<evidence type="ECO:0000256" key="1">
    <source>
        <dbReference type="SAM" id="SignalP"/>
    </source>
</evidence>
<protein>
    <submittedName>
        <fullName evidence="2">Uncharacterized protein</fullName>
    </submittedName>
</protein>
<keyword evidence="1" id="KW-0732">Signal</keyword>
<keyword evidence="3" id="KW-1185">Reference proteome</keyword>
<dbReference type="EMBL" id="CANHGI010000005">
    <property type="protein sequence ID" value="CAI5452167.1"/>
    <property type="molecule type" value="Genomic_DNA"/>
</dbReference>
<feature type="chain" id="PRO_5040486108" evidence="1">
    <location>
        <begin position="16"/>
        <end position="125"/>
    </location>
</feature>
<comment type="caution">
    <text evidence="2">The sequence shown here is derived from an EMBL/GenBank/DDBJ whole genome shotgun (WGS) entry which is preliminary data.</text>
</comment>
<gene>
    <name evidence="2" type="ORF">CAMP_LOCUS14804</name>
</gene>
<evidence type="ECO:0000313" key="2">
    <source>
        <dbReference type="EMBL" id="CAI5452167.1"/>
    </source>
</evidence>
<name>A0A9P1IXX1_9PELO</name>
<proteinExistence type="predicted"/>